<reference evidence="3" key="2">
    <citation type="submission" date="2020-09" db="EMBL/GenBank/DDBJ databases">
        <authorList>
            <person name="Sun Q."/>
            <person name="Sedlacek I."/>
        </authorList>
    </citation>
    <scope>NUCLEOTIDE SEQUENCE</scope>
    <source>
        <strain evidence="3">CCM 7905</strain>
    </source>
</reference>
<organism evidence="3 4">
    <name type="scientific">Rhodococcoides trifolii</name>
    <dbReference type="NCBI Taxonomy" id="908250"/>
    <lineage>
        <taxon>Bacteria</taxon>
        <taxon>Bacillati</taxon>
        <taxon>Actinomycetota</taxon>
        <taxon>Actinomycetes</taxon>
        <taxon>Mycobacteriales</taxon>
        <taxon>Nocardiaceae</taxon>
        <taxon>Rhodococcoides</taxon>
    </lineage>
</organism>
<dbReference type="InterPro" id="IPR029044">
    <property type="entry name" value="Nucleotide-diphossugar_trans"/>
</dbReference>
<dbReference type="AlphaFoldDB" id="A0A917G1H3"/>
<name>A0A917G1H3_9NOCA</name>
<keyword evidence="4" id="KW-1185">Reference proteome</keyword>
<proteinExistence type="predicted"/>
<dbReference type="PANTHER" id="PTHR32125">
    <property type="entry name" value="2-C-METHYL-D-ERYTHRITOL 4-PHOSPHATE CYTIDYLYLTRANSFERASE, CHLOROPLASTIC"/>
    <property type="match status" value="1"/>
</dbReference>
<dbReference type="Proteomes" id="UP000654257">
    <property type="component" value="Unassembled WGS sequence"/>
</dbReference>
<dbReference type="InterPro" id="IPR018294">
    <property type="entry name" value="ISPD_synthase_CS"/>
</dbReference>
<sequence length="236" mass="25277">MISKSSPSAVGIVLAAGSGTRVGAKGNKAYLPLAGKKMVSWTLRMLSGASELDRLLLVVRHDEVDLARETVTADVPDIEVEIVVGGRSRHESEFNALTFLADDIRSGSIDVVLIHDAARPLAGPDMMSTAVSVAREFGGSLPAVPADDLVEIDDGAVRTDVLDRTLVRVQSPQAFRAPELLDAYIRSEADAFEGTDTSSCVEHYTDLDVRTFPGSSRNLKVTYAHDVVLAERLLSS</sequence>
<dbReference type="CDD" id="cd02516">
    <property type="entry name" value="CDP-ME_synthetase"/>
    <property type="match status" value="1"/>
</dbReference>
<dbReference type="InterPro" id="IPR050088">
    <property type="entry name" value="IspD/TarI_cytidylyltransf_bact"/>
</dbReference>
<dbReference type="GO" id="GO:0008299">
    <property type="term" value="P:isoprenoid biosynthetic process"/>
    <property type="evidence" value="ECO:0007669"/>
    <property type="project" value="InterPro"/>
</dbReference>
<evidence type="ECO:0000313" key="4">
    <source>
        <dbReference type="Proteomes" id="UP000654257"/>
    </source>
</evidence>
<dbReference type="PROSITE" id="PS01295">
    <property type="entry name" value="ISPD"/>
    <property type="match status" value="1"/>
</dbReference>
<evidence type="ECO:0000256" key="2">
    <source>
        <dbReference type="ARBA" id="ARBA00022695"/>
    </source>
</evidence>
<dbReference type="GO" id="GO:0050518">
    <property type="term" value="F:2-C-methyl-D-erythritol 4-phosphate cytidylyltransferase activity"/>
    <property type="evidence" value="ECO:0007669"/>
    <property type="project" value="TreeGrafter"/>
</dbReference>
<comment type="caution">
    <text evidence="3">The sequence shown here is derived from an EMBL/GenBank/DDBJ whole genome shotgun (WGS) entry which is preliminary data.</text>
</comment>
<dbReference type="PANTHER" id="PTHR32125:SF4">
    <property type="entry name" value="2-C-METHYL-D-ERYTHRITOL 4-PHOSPHATE CYTIDYLYLTRANSFERASE, CHLOROPLASTIC"/>
    <property type="match status" value="1"/>
</dbReference>
<keyword evidence="1" id="KW-0808">Transferase</keyword>
<evidence type="ECO:0000313" key="3">
    <source>
        <dbReference type="EMBL" id="GGG18053.1"/>
    </source>
</evidence>
<dbReference type="InterPro" id="IPR034683">
    <property type="entry name" value="IspD/TarI"/>
</dbReference>
<evidence type="ECO:0000256" key="1">
    <source>
        <dbReference type="ARBA" id="ARBA00022679"/>
    </source>
</evidence>
<dbReference type="RefSeq" id="WP_188546205.1">
    <property type="nucleotide sequence ID" value="NZ_BMCU01000004.1"/>
</dbReference>
<dbReference type="EMBL" id="BMCU01000004">
    <property type="protein sequence ID" value="GGG18053.1"/>
    <property type="molecule type" value="Genomic_DNA"/>
</dbReference>
<reference evidence="3" key="1">
    <citation type="journal article" date="2014" name="Int. J. Syst. Evol. Microbiol.">
        <title>Complete genome sequence of Corynebacterium casei LMG S-19264T (=DSM 44701T), isolated from a smear-ripened cheese.</title>
        <authorList>
            <consortium name="US DOE Joint Genome Institute (JGI-PGF)"/>
            <person name="Walter F."/>
            <person name="Albersmeier A."/>
            <person name="Kalinowski J."/>
            <person name="Ruckert C."/>
        </authorList>
    </citation>
    <scope>NUCLEOTIDE SEQUENCE</scope>
    <source>
        <strain evidence="3">CCM 7905</strain>
    </source>
</reference>
<gene>
    <name evidence="3" type="primary">ispD</name>
    <name evidence="3" type="ORF">GCM10007304_35140</name>
</gene>
<keyword evidence="2 3" id="KW-0548">Nucleotidyltransferase</keyword>
<accession>A0A917G1H3</accession>
<dbReference type="Gene3D" id="3.90.550.10">
    <property type="entry name" value="Spore Coat Polysaccharide Biosynthesis Protein SpsA, Chain A"/>
    <property type="match status" value="1"/>
</dbReference>
<dbReference type="Pfam" id="PF01128">
    <property type="entry name" value="IspD"/>
    <property type="match status" value="1"/>
</dbReference>
<dbReference type="SUPFAM" id="SSF53448">
    <property type="entry name" value="Nucleotide-diphospho-sugar transferases"/>
    <property type="match status" value="1"/>
</dbReference>
<protein>
    <submittedName>
        <fullName evidence="3">2-C-methyl-D-erythritol 4-phosphate cytidylyltransferase</fullName>
    </submittedName>
</protein>